<dbReference type="InterPro" id="IPR047549">
    <property type="entry name" value="BICC1_KH-I_rpt1"/>
</dbReference>
<dbReference type="Pfam" id="PF00013">
    <property type="entry name" value="KH_1"/>
    <property type="match status" value="1"/>
</dbReference>
<dbReference type="Proteomes" id="UP001378592">
    <property type="component" value="Unassembled WGS sequence"/>
</dbReference>
<dbReference type="EMBL" id="JAZDUA010000062">
    <property type="protein sequence ID" value="KAK7870217.1"/>
    <property type="molecule type" value="Genomic_DNA"/>
</dbReference>
<accession>A0AAN9VYM5</accession>
<keyword evidence="2" id="KW-0677">Repeat</keyword>
<dbReference type="SMART" id="SM00454">
    <property type="entry name" value="SAM"/>
    <property type="match status" value="1"/>
</dbReference>
<feature type="domain" description="SAM" evidence="5">
    <location>
        <begin position="610"/>
        <end position="668"/>
    </location>
</feature>
<dbReference type="SUPFAM" id="SSF47769">
    <property type="entry name" value="SAM/Pointed domain"/>
    <property type="match status" value="1"/>
</dbReference>
<evidence type="ECO:0000256" key="1">
    <source>
        <dbReference type="ARBA" id="ARBA00007662"/>
    </source>
</evidence>
<gene>
    <name evidence="6" type="ORF">R5R35_003487</name>
</gene>
<dbReference type="Pfam" id="PF24234">
    <property type="entry name" value="KH_BICC1_1st"/>
    <property type="match status" value="1"/>
</dbReference>
<dbReference type="PROSITE" id="PS50084">
    <property type="entry name" value="KH_TYPE_1"/>
    <property type="match status" value="2"/>
</dbReference>
<dbReference type="PROSITE" id="PS50105">
    <property type="entry name" value="SAM_DOMAIN"/>
    <property type="match status" value="1"/>
</dbReference>
<keyword evidence="3" id="KW-0694">RNA-binding</keyword>
<dbReference type="PANTHER" id="PTHR10627:SF69">
    <property type="entry name" value="PROTEIN BICAUDAL C"/>
    <property type="match status" value="1"/>
</dbReference>
<evidence type="ECO:0000259" key="5">
    <source>
        <dbReference type="PROSITE" id="PS50105"/>
    </source>
</evidence>
<dbReference type="InterPro" id="IPR013761">
    <property type="entry name" value="SAM/pointed_sf"/>
</dbReference>
<evidence type="ECO:0000313" key="6">
    <source>
        <dbReference type="EMBL" id="KAK7870217.1"/>
    </source>
</evidence>
<dbReference type="SUPFAM" id="SSF54791">
    <property type="entry name" value="Eukaryotic type KH-domain (KH-domain type I)"/>
    <property type="match status" value="2"/>
</dbReference>
<dbReference type="Gene3D" id="1.10.150.50">
    <property type="entry name" value="Transcription Factor, Ets-1"/>
    <property type="match status" value="1"/>
</dbReference>
<dbReference type="GO" id="GO:0010468">
    <property type="term" value="P:regulation of gene expression"/>
    <property type="evidence" value="ECO:0007669"/>
    <property type="project" value="UniProtKB-ARBA"/>
</dbReference>
<comment type="caution">
    <text evidence="6">The sequence shown here is derived from an EMBL/GenBank/DDBJ whole genome shotgun (WGS) entry which is preliminary data.</text>
</comment>
<name>A0AAN9VYM5_9ORTH</name>
<dbReference type="AlphaFoldDB" id="A0AAN9VYM5"/>
<feature type="region of interest" description="Disordered" evidence="4">
    <location>
        <begin position="288"/>
        <end position="321"/>
    </location>
</feature>
<dbReference type="InterPro" id="IPR001660">
    <property type="entry name" value="SAM"/>
</dbReference>
<organism evidence="6 7">
    <name type="scientific">Gryllus longicercus</name>
    <dbReference type="NCBI Taxonomy" id="2509291"/>
    <lineage>
        <taxon>Eukaryota</taxon>
        <taxon>Metazoa</taxon>
        <taxon>Ecdysozoa</taxon>
        <taxon>Arthropoda</taxon>
        <taxon>Hexapoda</taxon>
        <taxon>Insecta</taxon>
        <taxon>Pterygota</taxon>
        <taxon>Neoptera</taxon>
        <taxon>Polyneoptera</taxon>
        <taxon>Orthoptera</taxon>
        <taxon>Ensifera</taxon>
        <taxon>Gryllidea</taxon>
        <taxon>Grylloidea</taxon>
        <taxon>Gryllidae</taxon>
        <taxon>Gryllinae</taxon>
        <taxon>Gryllus</taxon>
    </lineage>
</organism>
<dbReference type="InterPro" id="IPR004087">
    <property type="entry name" value="KH_dom"/>
</dbReference>
<dbReference type="InterPro" id="IPR004088">
    <property type="entry name" value="KH_dom_type_1"/>
</dbReference>
<evidence type="ECO:0000313" key="7">
    <source>
        <dbReference type="Proteomes" id="UP001378592"/>
    </source>
</evidence>
<dbReference type="InterPro" id="IPR054727">
    <property type="entry name" value="BICC1_KH"/>
</dbReference>
<dbReference type="Pfam" id="PF00536">
    <property type="entry name" value="SAM_1"/>
    <property type="match status" value="1"/>
</dbReference>
<feature type="region of interest" description="Disordered" evidence="4">
    <location>
        <begin position="676"/>
        <end position="696"/>
    </location>
</feature>
<dbReference type="SMART" id="SM00322">
    <property type="entry name" value="KH"/>
    <property type="match status" value="2"/>
</dbReference>
<dbReference type="Pfam" id="PF22985">
    <property type="entry name" value="KH_BICC1"/>
    <property type="match status" value="1"/>
</dbReference>
<reference evidence="6 7" key="1">
    <citation type="submission" date="2024-03" db="EMBL/GenBank/DDBJ databases">
        <title>The genome assembly and annotation of the cricket Gryllus longicercus Weissman &amp; Gray.</title>
        <authorList>
            <person name="Szrajer S."/>
            <person name="Gray D."/>
            <person name="Ylla G."/>
        </authorList>
    </citation>
    <scope>NUCLEOTIDE SEQUENCE [LARGE SCALE GENOMIC DNA]</scope>
    <source>
        <strain evidence="6">DAG 2021-001</strain>
        <tissue evidence="6">Whole body minus gut</tissue>
    </source>
</reference>
<dbReference type="GO" id="GO:0003723">
    <property type="term" value="F:RNA binding"/>
    <property type="evidence" value="ECO:0007669"/>
    <property type="project" value="UniProtKB-UniRule"/>
</dbReference>
<keyword evidence="7" id="KW-1185">Reference proteome</keyword>
<sequence>MALEAASPAHAHAVHHDQVPVDRRRLERMIAGGDENLEPAEVFFKRIMLETGAKIYWPSHLKIGGKSRKTPRVHLAGSLLSVMEAARRVQEGLAASEERVTLKLDLSHAFHSHLIGRGGAAVQRLMQETGAHVHFPDCNRAAAPSAPRSNLVSAAGPLRHVEHARRRLRELMPLVFCLDVAAEAGGDGAAAAAAAQRRFGVSVRARPGGGGGEGGGGGVQLQVRGAQEDLPRMRTACAALSRQLRGDHAPEGLTQVYSWLQMSAYNAGAALGRGGETLRRIAAATGARLLPPEPPAPAAASDAATASGADPATPEAQAVAPAATPRGAVHISGSFDAVFLARQQLLGSLPLKLVFDIPENFPLDGALVVQLMNVLGVSITTFQKEKQHLTTVTIRGTERFATNIYEARRILLGITEAPVIAEIPETYHIPTKPSLLNVPVVGSIPKCYGSDSSSESCPNRSTPDTLSRVSITATGNNGMQGAQEVLLTDSGGKGIHSSWLEMLNSLDFIQNCLKTGIDEFPSVKTFNSKLRFHDNNDLHCQMCLHRKIYNYAETLTCSSRNPPPFEMGQRPLSTHGKNFPDMQLMTNPSTGECNTALEHAQNLQNSHFGVDTLLLYMGLQKYIDLFHAEEIDWPVFQTLNEQDLINIGITAYGSRRKILGIIAALKKFQVPFSGSAAPGAERRGPLDMHDTGATPW</sequence>
<evidence type="ECO:0000256" key="4">
    <source>
        <dbReference type="SAM" id="MobiDB-lite"/>
    </source>
</evidence>
<feature type="compositionally biased region" description="Low complexity" evidence="4">
    <location>
        <begin position="298"/>
        <end position="321"/>
    </location>
</feature>
<dbReference type="Gene3D" id="3.30.310.270">
    <property type="match status" value="1"/>
</dbReference>
<proteinExistence type="inferred from homology"/>
<comment type="similarity">
    <text evidence="1">Belongs to the BicC family.</text>
</comment>
<dbReference type="PANTHER" id="PTHR10627">
    <property type="entry name" value="SCP160"/>
    <property type="match status" value="1"/>
</dbReference>
<evidence type="ECO:0000256" key="3">
    <source>
        <dbReference type="PROSITE-ProRule" id="PRU00117"/>
    </source>
</evidence>
<dbReference type="GO" id="GO:0005737">
    <property type="term" value="C:cytoplasm"/>
    <property type="evidence" value="ECO:0007669"/>
    <property type="project" value="TreeGrafter"/>
</dbReference>
<dbReference type="InterPro" id="IPR036612">
    <property type="entry name" value="KH_dom_type_1_sf"/>
</dbReference>
<protein>
    <recommendedName>
        <fullName evidence="5">SAM domain-containing protein</fullName>
    </recommendedName>
</protein>
<feature type="compositionally biased region" description="Basic and acidic residues" evidence="4">
    <location>
        <begin position="680"/>
        <end position="690"/>
    </location>
</feature>
<evidence type="ECO:0000256" key="2">
    <source>
        <dbReference type="ARBA" id="ARBA00022737"/>
    </source>
</evidence>